<feature type="transmembrane region" description="Helical" evidence="6">
    <location>
        <begin position="452"/>
        <end position="469"/>
    </location>
</feature>
<evidence type="ECO:0000313" key="9">
    <source>
        <dbReference type="Proteomes" id="UP000274033"/>
    </source>
</evidence>
<feature type="transmembrane region" description="Helical" evidence="6">
    <location>
        <begin position="50"/>
        <end position="71"/>
    </location>
</feature>
<keyword evidence="4 6" id="KW-1133">Transmembrane helix</keyword>
<dbReference type="GO" id="GO:0030420">
    <property type="term" value="P:establishment of competence for transformation"/>
    <property type="evidence" value="ECO:0007669"/>
    <property type="project" value="InterPro"/>
</dbReference>
<evidence type="ECO:0000256" key="1">
    <source>
        <dbReference type="ARBA" id="ARBA00004651"/>
    </source>
</evidence>
<evidence type="ECO:0000256" key="3">
    <source>
        <dbReference type="ARBA" id="ARBA00022692"/>
    </source>
</evidence>
<dbReference type="GO" id="GO:0005886">
    <property type="term" value="C:plasma membrane"/>
    <property type="evidence" value="ECO:0007669"/>
    <property type="project" value="UniProtKB-SubCell"/>
</dbReference>
<proteinExistence type="predicted"/>
<comment type="subcellular location">
    <subcellularLocation>
        <location evidence="1">Cell membrane</location>
        <topology evidence="1">Multi-pass membrane protein</topology>
    </subcellularLocation>
</comment>
<evidence type="ECO:0000259" key="7">
    <source>
        <dbReference type="SMART" id="SM00849"/>
    </source>
</evidence>
<dbReference type="Pfam" id="PF03772">
    <property type="entry name" value="Competence"/>
    <property type="match status" value="1"/>
</dbReference>
<reference evidence="8 9" key="1">
    <citation type="journal article" date="2013" name="J. Microbiol.">
        <title>Lysinibacillus chungkukjangi sp. nov., isolated from Chungkukjang, Korean fermented soybean food.</title>
        <authorList>
            <person name="Kim S.J."/>
            <person name="Jang Y.H."/>
            <person name="Hamada M."/>
            <person name="Ahn J.H."/>
            <person name="Weon H.Y."/>
            <person name="Suzuki K."/>
            <person name="Whang K.S."/>
            <person name="Kwon S.W."/>
        </authorList>
    </citation>
    <scope>NUCLEOTIDE SEQUENCE [LARGE SCALE GENOMIC DNA]</scope>
    <source>
        <strain evidence="8 9">MCCC 1A12701</strain>
    </source>
</reference>
<feature type="transmembrane region" description="Helical" evidence="6">
    <location>
        <begin position="12"/>
        <end position="44"/>
    </location>
</feature>
<dbReference type="NCBIfam" id="TIGR00360">
    <property type="entry name" value="ComEC_N-term"/>
    <property type="match status" value="1"/>
</dbReference>
<evidence type="ECO:0000256" key="2">
    <source>
        <dbReference type="ARBA" id="ARBA00022475"/>
    </source>
</evidence>
<protein>
    <submittedName>
        <fullName evidence="8">DNA internalization-related competence protein ComEC/Rec2</fullName>
    </submittedName>
</protein>
<dbReference type="InterPro" id="IPR001279">
    <property type="entry name" value="Metallo-B-lactamas"/>
</dbReference>
<dbReference type="InterPro" id="IPR035681">
    <property type="entry name" value="ComA-like_MBL"/>
</dbReference>
<keyword evidence="2" id="KW-1003">Cell membrane</keyword>
<keyword evidence="9" id="KW-1185">Reference proteome</keyword>
<dbReference type="PANTHER" id="PTHR30619:SF1">
    <property type="entry name" value="RECOMBINATION PROTEIN 2"/>
    <property type="match status" value="1"/>
</dbReference>
<evidence type="ECO:0000256" key="5">
    <source>
        <dbReference type="ARBA" id="ARBA00023136"/>
    </source>
</evidence>
<sequence length="770" mass="88182">MIYLIKFFTHKTLFYALSILVAAIAAHESVRLLMLLGLLVLYCIYRRIEIFHIISVSVLGLVAFFYFSILLKDLNKPLQLPTVLTWTGEYKINGSKLRGFMEDDEGRIVYVLYEFQSEEEKRFHQSIPLVGKQYVVEGVVVEPSKPPHKYAFSMENYLKGKGAKGILEISNWRFVKTKTSFSQRISSHRYKLIKHIESTFPQTLTAEAQALLIGYQEQVDHETSRAYQILGITHLFAISGLHIAIVSFMFFQGLLRLNVRREIATIVLIVILPIYAILAGGTPSVWRSVLMVELVVLIRYKSHLTVDDALCVSFICFVLLEPWSIYQVGFQLSYLATAALIFSSHIINRFSSWIVQSFFITFVCQLLVYPLLLFHFYEMSISSFMVNIPFVPLFSFIILPINILLLVLTFLPGPFASIMFWLYEPCRLFITKLIEVLQSLPYQLWNPGKPSLFLLAIAFVGVFITFYLLDIRDKWYKVVISLLLPILCLHFSGKAFNELKISFINVGQGDSILIELPFQKEVVLIDTGGLLRFQQEEWKMPSPPYEVGRQIVVPYLKGKGINVIDKLIITHADADHVEGAEEILKEIKVVEIHISPGSYKKEIMDDLITEAVKQQIPIKEQLSLNHWKVQNVTFQYVWPDETTYEGNNDSLGLYIKKGNFDALFTGDLEKEGEYELISKLPELKNIDLLKAGHHGSKTSSTEEFINQLNPSLTIFSAGENNRYGHPSKEVVERFNQLELSSLVTGEVGTIEIKVEEEQLKLETTYTRENQ</sequence>
<dbReference type="NCBIfam" id="TIGR00361">
    <property type="entry name" value="ComEC_Rec2"/>
    <property type="match status" value="1"/>
</dbReference>
<dbReference type="InterPro" id="IPR036866">
    <property type="entry name" value="RibonucZ/Hydroxyglut_hydro"/>
</dbReference>
<feature type="domain" description="Metallo-beta-lactamase" evidence="7">
    <location>
        <begin position="508"/>
        <end position="719"/>
    </location>
</feature>
<dbReference type="CDD" id="cd07731">
    <property type="entry name" value="ComA-like_MBL-fold"/>
    <property type="match status" value="1"/>
</dbReference>
<dbReference type="InterPro" id="IPR004477">
    <property type="entry name" value="ComEC_N"/>
</dbReference>
<feature type="transmembrane region" description="Helical" evidence="6">
    <location>
        <begin position="358"/>
        <end position="377"/>
    </location>
</feature>
<dbReference type="RefSeq" id="WP_124762164.1">
    <property type="nucleotide sequence ID" value="NZ_RRCT01000001.1"/>
</dbReference>
<feature type="transmembrane region" description="Helical" evidence="6">
    <location>
        <begin position="475"/>
        <end position="493"/>
    </location>
</feature>
<dbReference type="PANTHER" id="PTHR30619">
    <property type="entry name" value="DNA INTERNALIZATION/COMPETENCE PROTEIN COMEC/REC2"/>
    <property type="match status" value="1"/>
</dbReference>
<keyword evidence="5 6" id="KW-0472">Membrane</keyword>
<dbReference type="AlphaFoldDB" id="A0A3N9UK86"/>
<feature type="transmembrane region" description="Helical" evidence="6">
    <location>
        <begin position="263"/>
        <end position="286"/>
    </location>
</feature>
<comment type="caution">
    <text evidence="8">The sequence shown here is derived from an EMBL/GenBank/DDBJ whole genome shotgun (WGS) entry which is preliminary data.</text>
</comment>
<feature type="transmembrane region" description="Helical" evidence="6">
    <location>
        <begin position="397"/>
        <end position="423"/>
    </location>
</feature>
<dbReference type="InterPro" id="IPR052159">
    <property type="entry name" value="Competence_DNA_uptake"/>
</dbReference>
<evidence type="ECO:0000256" key="6">
    <source>
        <dbReference type="SAM" id="Phobius"/>
    </source>
</evidence>
<evidence type="ECO:0000313" key="8">
    <source>
        <dbReference type="EMBL" id="RQW76383.1"/>
    </source>
</evidence>
<dbReference type="OrthoDB" id="9761531at2"/>
<dbReference type="Pfam" id="PF00753">
    <property type="entry name" value="Lactamase_B"/>
    <property type="match status" value="1"/>
</dbReference>
<evidence type="ECO:0000256" key="4">
    <source>
        <dbReference type="ARBA" id="ARBA00022989"/>
    </source>
</evidence>
<feature type="transmembrane region" description="Helical" evidence="6">
    <location>
        <begin position="306"/>
        <end position="326"/>
    </location>
</feature>
<keyword evidence="3 6" id="KW-0812">Transmembrane</keyword>
<gene>
    <name evidence="8" type="ORF">EBB45_02205</name>
</gene>
<dbReference type="Proteomes" id="UP000274033">
    <property type="component" value="Unassembled WGS sequence"/>
</dbReference>
<name>A0A3N9UK86_9BACI</name>
<organism evidence="8 9">
    <name type="scientific">Lysinibacillus composti</name>
    <dbReference type="NCBI Taxonomy" id="720633"/>
    <lineage>
        <taxon>Bacteria</taxon>
        <taxon>Bacillati</taxon>
        <taxon>Bacillota</taxon>
        <taxon>Bacilli</taxon>
        <taxon>Bacillales</taxon>
        <taxon>Bacillaceae</taxon>
        <taxon>Lysinibacillus</taxon>
    </lineage>
</organism>
<dbReference type="EMBL" id="RRCT01000001">
    <property type="protein sequence ID" value="RQW76383.1"/>
    <property type="molecule type" value="Genomic_DNA"/>
</dbReference>
<dbReference type="Gene3D" id="3.60.15.10">
    <property type="entry name" value="Ribonuclease Z/Hydroxyacylglutathione hydrolase-like"/>
    <property type="match status" value="1"/>
</dbReference>
<feature type="transmembrane region" description="Helical" evidence="6">
    <location>
        <begin position="229"/>
        <end position="251"/>
    </location>
</feature>
<dbReference type="SUPFAM" id="SSF56281">
    <property type="entry name" value="Metallo-hydrolase/oxidoreductase"/>
    <property type="match status" value="1"/>
</dbReference>
<dbReference type="SMART" id="SM00849">
    <property type="entry name" value="Lactamase_B"/>
    <property type="match status" value="1"/>
</dbReference>
<dbReference type="InterPro" id="IPR004797">
    <property type="entry name" value="Competence_ComEC/Rec2"/>
</dbReference>
<accession>A0A3N9UK86</accession>